<evidence type="ECO:0000313" key="1">
    <source>
        <dbReference type="EMBL" id="KKL66217.1"/>
    </source>
</evidence>
<proteinExistence type="predicted"/>
<dbReference type="EMBL" id="LAZR01027278">
    <property type="protein sequence ID" value="KKL66217.1"/>
    <property type="molecule type" value="Genomic_DNA"/>
</dbReference>
<comment type="caution">
    <text evidence="1">The sequence shown here is derived from an EMBL/GenBank/DDBJ whole genome shotgun (WGS) entry which is preliminary data.</text>
</comment>
<feature type="non-terminal residue" evidence="1">
    <location>
        <position position="30"/>
    </location>
</feature>
<reference evidence="1" key="1">
    <citation type="journal article" date="2015" name="Nature">
        <title>Complex archaea that bridge the gap between prokaryotes and eukaryotes.</title>
        <authorList>
            <person name="Spang A."/>
            <person name="Saw J.H."/>
            <person name="Jorgensen S.L."/>
            <person name="Zaremba-Niedzwiedzka K."/>
            <person name="Martijn J."/>
            <person name="Lind A.E."/>
            <person name="van Eijk R."/>
            <person name="Schleper C."/>
            <person name="Guy L."/>
            <person name="Ettema T.J."/>
        </authorList>
    </citation>
    <scope>NUCLEOTIDE SEQUENCE</scope>
</reference>
<name>A0A0F9GSV8_9ZZZZ</name>
<sequence length="30" mass="3290">MASDSNDVARLTALELLEPEKLLSTSEKEV</sequence>
<gene>
    <name evidence="1" type="ORF">LCGC14_2147130</name>
</gene>
<organism evidence="1">
    <name type="scientific">marine sediment metagenome</name>
    <dbReference type="NCBI Taxonomy" id="412755"/>
    <lineage>
        <taxon>unclassified sequences</taxon>
        <taxon>metagenomes</taxon>
        <taxon>ecological metagenomes</taxon>
    </lineage>
</organism>
<protein>
    <submittedName>
        <fullName evidence="1">Uncharacterized protein</fullName>
    </submittedName>
</protein>
<dbReference type="AlphaFoldDB" id="A0A0F9GSV8"/>
<accession>A0A0F9GSV8</accession>